<dbReference type="PANTHER" id="PTHR48098:SF6">
    <property type="entry name" value="FERRI-BACILLIBACTIN ESTERASE BESA"/>
    <property type="match status" value="1"/>
</dbReference>
<evidence type="ECO:0000313" key="3">
    <source>
        <dbReference type="Proteomes" id="UP000315131"/>
    </source>
</evidence>
<dbReference type="InterPro" id="IPR050583">
    <property type="entry name" value="Mycobacterial_A85_antigen"/>
</dbReference>
<dbReference type="Proteomes" id="UP000315131">
    <property type="component" value="Unassembled WGS sequence"/>
</dbReference>
<feature type="signal peptide" evidence="1">
    <location>
        <begin position="1"/>
        <end position="23"/>
    </location>
</feature>
<dbReference type="InterPro" id="IPR029058">
    <property type="entry name" value="AB_hydrolase_fold"/>
</dbReference>
<dbReference type="InterPro" id="IPR000801">
    <property type="entry name" value="Esterase-like"/>
</dbReference>
<dbReference type="RefSeq" id="WP_143410550.1">
    <property type="nucleotide sequence ID" value="NZ_VHSF01000002.1"/>
</dbReference>
<evidence type="ECO:0000256" key="1">
    <source>
        <dbReference type="SAM" id="SignalP"/>
    </source>
</evidence>
<name>A0A550I2Q1_9FLAO</name>
<feature type="chain" id="PRO_5022198394" evidence="1">
    <location>
        <begin position="24"/>
        <end position="270"/>
    </location>
</feature>
<proteinExistence type="predicted"/>
<dbReference type="SUPFAM" id="SSF53474">
    <property type="entry name" value="alpha/beta-Hydrolases"/>
    <property type="match status" value="1"/>
</dbReference>
<keyword evidence="2" id="KW-0378">Hydrolase</keyword>
<dbReference type="GO" id="GO:0016787">
    <property type="term" value="F:hydrolase activity"/>
    <property type="evidence" value="ECO:0007669"/>
    <property type="project" value="UniProtKB-KW"/>
</dbReference>
<protein>
    <submittedName>
        <fullName evidence="2">Alpha/beta hydrolase</fullName>
    </submittedName>
</protein>
<dbReference type="Gene3D" id="3.40.50.1820">
    <property type="entry name" value="alpha/beta hydrolase"/>
    <property type="match status" value="1"/>
</dbReference>
<dbReference type="PANTHER" id="PTHR48098">
    <property type="entry name" value="ENTEROCHELIN ESTERASE-RELATED"/>
    <property type="match status" value="1"/>
</dbReference>
<keyword evidence="1" id="KW-0732">Signal</keyword>
<comment type="caution">
    <text evidence="2">The sequence shown here is derived from an EMBL/GenBank/DDBJ whole genome shotgun (WGS) entry which is preliminary data.</text>
</comment>
<accession>A0A550I2Q1</accession>
<dbReference type="Pfam" id="PF00756">
    <property type="entry name" value="Esterase"/>
    <property type="match status" value="1"/>
</dbReference>
<sequence length="270" mass="30915">MSRLFLILILLGITFNGSSQSTASGNVSFFELKAEKLDTVKRIWVYLPETYNELDKRYPVIYMHDGQNLFDRETSYVGEWQVDESLDSLGSPESIIIGIEHGGNKRIDELTPFPHKKYGGGKADDYLDFILEELKPMVDSTYRTLPGRKNTGIFGSSLGGLISFYAALKYPDTFGMIGVYSPSFWFNKKIYEFAEKAELNNNTRFYFLAGTAESKETIPDLKEMISLLQDKGIKSQNFKVKYVEGGKHNESMWSRHFIESYLWLMQESSN</sequence>
<organism evidence="2 3">
    <name type="scientific">Christiangramia sabulilitoris</name>
    <dbReference type="NCBI Taxonomy" id="2583991"/>
    <lineage>
        <taxon>Bacteria</taxon>
        <taxon>Pseudomonadati</taxon>
        <taxon>Bacteroidota</taxon>
        <taxon>Flavobacteriia</taxon>
        <taxon>Flavobacteriales</taxon>
        <taxon>Flavobacteriaceae</taxon>
        <taxon>Christiangramia</taxon>
    </lineage>
</organism>
<evidence type="ECO:0000313" key="2">
    <source>
        <dbReference type="EMBL" id="TRO65256.1"/>
    </source>
</evidence>
<gene>
    <name evidence="2" type="ORF">FGM01_07555</name>
</gene>
<keyword evidence="3" id="KW-1185">Reference proteome</keyword>
<dbReference type="OrthoDB" id="176168at2"/>
<reference evidence="2 3" key="1">
    <citation type="submission" date="2019-06" db="EMBL/GenBank/DDBJ databases">
        <title>Gramella sabulilitoris sp. nov., isolated from a marine sand.</title>
        <authorList>
            <person name="Yoon J.-H."/>
        </authorList>
    </citation>
    <scope>NUCLEOTIDE SEQUENCE [LARGE SCALE GENOMIC DNA]</scope>
    <source>
        <strain evidence="2 3">HSMS-1</strain>
    </source>
</reference>
<dbReference type="AlphaFoldDB" id="A0A550I2Q1"/>
<dbReference type="EMBL" id="VHSF01000002">
    <property type="protein sequence ID" value="TRO65256.1"/>
    <property type="molecule type" value="Genomic_DNA"/>
</dbReference>